<gene>
    <name evidence="1" type="ORF">ACFOW1_03820</name>
</gene>
<protein>
    <recommendedName>
        <fullName evidence="3">Lipoprotein</fullName>
    </recommendedName>
</protein>
<evidence type="ECO:0000313" key="1">
    <source>
        <dbReference type="EMBL" id="MFC4231004.1"/>
    </source>
</evidence>
<dbReference type="Proteomes" id="UP001595906">
    <property type="component" value="Unassembled WGS sequence"/>
</dbReference>
<accession>A0ABV8PTT6</accession>
<dbReference type="EMBL" id="JBHSDC010000003">
    <property type="protein sequence ID" value="MFC4231004.1"/>
    <property type="molecule type" value="Genomic_DNA"/>
</dbReference>
<name>A0ABV8PTT6_9BACT</name>
<dbReference type="RefSeq" id="WP_379012391.1">
    <property type="nucleotide sequence ID" value="NZ_JBHSDC010000003.1"/>
</dbReference>
<dbReference type="PROSITE" id="PS51257">
    <property type="entry name" value="PROKAR_LIPOPROTEIN"/>
    <property type="match status" value="1"/>
</dbReference>
<organism evidence="1 2">
    <name type="scientific">Parasediminibacterium paludis</name>
    <dbReference type="NCBI Taxonomy" id="908966"/>
    <lineage>
        <taxon>Bacteria</taxon>
        <taxon>Pseudomonadati</taxon>
        <taxon>Bacteroidota</taxon>
        <taxon>Chitinophagia</taxon>
        <taxon>Chitinophagales</taxon>
        <taxon>Chitinophagaceae</taxon>
        <taxon>Parasediminibacterium</taxon>
    </lineage>
</organism>
<keyword evidence="2" id="KW-1185">Reference proteome</keyword>
<reference evidence="2" key="1">
    <citation type="journal article" date="2019" name="Int. J. Syst. Evol. Microbiol.">
        <title>The Global Catalogue of Microorganisms (GCM) 10K type strain sequencing project: providing services to taxonomists for standard genome sequencing and annotation.</title>
        <authorList>
            <consortium name="The Broad Institute Genomics Platform"/>
            <consortium name="The Broad Institute Genome Sequencing Center for Infectious Disease"/>
            <person name="Wu L."/>
            <person name="Ma J."/>
        </authorList>
    </citation>
    <scope>NUCLEOTIDE SEQUENCE [LARGE SCALE GENOMIC DNA]</scope>
    <source>
        <strain evidence="2">CECT 8010</strain>
    </source>
</reference>
<evidence type="ECO:0000313" key="2">
    <source>
        <dbReference type="Proteomes" id="UP001595906"/>
    </source>
</evidence>
<sequence length="189" mass="21926">MSANIRVFILMVVISYFVVSCNEAIKSSQHKVLNYDFDFSYNDVFTTCFSIKFTSSDTVYIRQHFATISSDTPRSNTTYFALLQSGDRFKLDSLITYLNFQGLDSSYFESYQDGIDYQFYFNNHSVDKRIRVHSYNAPSELVALKEWIIKKKANLKLYQLDSTINFVSAKDFLSPVVPSPIIKFKRPKV</sequence>
<proteinExistence type="predicted"/>
<evidence type="ECO:0008006" key="3">
    <source>
        <dbReference type="Google" id="ProtNLM"/>
    </source>
</evidence>
<comment type="caution">
    <text evidence="1">The sequence shown here is derived from an EMBL/GenBank/DDBJ whole genome shotgun (WGS) entry which is preliminary data.</text>
</comment>